<dbReference type="AlphaFoldDB" id="A0A9X3SEX4"/>
<sequence>MPSPEQEHVAAVLGRHYAADRLDAAELDRRLDLTFGGALNEALEGLPPLAATEPRRRRWGRRHGEADVADPSWLPTKERFIDPGTQRVMRVWVDPADHARHYVQD</sequence>
<dbReference type="EMBL" id="JAPDDP010000113">
    <property type="protein sequence ID" value="MDA0185435.1"/>
    <property type="molecule type" value="Genomic_DNA"/>
</dbReference>
<comment type="caution">
    <text evidence="1">The sequence shown here is derived from an EMBL/GenBank/DDBJ whole genome shotgun (WGS) entry which is preliminary data.</text>
</comment>
<dbReference type="Proteomes" id="UP001147653">
    <property type="component" value="Unassembled WGS sequence"/>
</dbReference>
<protein>
    <submittedName>
        <fullName evidence="1">DUF1707 domain-containing protein</fullName>
    </submittedName>
</protein>
<name>A0A9X3SEX4_9ACTN</name>
<evidence type="ECO:0000313" key="2">
    <source>
        <dbReference type="Proteomes" id="UP001147653"/>
    </source>
</evidence>
<keyword evidence="2" id="KW-1185">Reference proteome</keyword>
<accession>A0A9X3SEX4</accession>
<dbReference type="RefSeq" id="WP_270029940.1">
    <property type="nucleotide sequence ID" value="NZ_JAPDDP010000113.1"/>
</dbReference>
<proteinExistence type="predicted"/>
<reference evidence="1" key="1">
    <citation type="submission" date="2022-10" db="EMBL/GenBank/DDBJ databases">
        <title>The WGS of Solirubrobacter phytolaccae KCTC 29190.</title>
        <authorList>
            <person name="Jiang Z."/>
        </authorList>
    </citation>
    <scope>NUCLEOTIDE SEQUENCE</scope>
    <source>
        <strain evidence="1">KCTC 29190</strain>
    </source>
</reference>
<organism evidence="1 2">
    <name type="scientific">Solirubrobacter phytolaccae</name>
    <dbReference type="NCBI Taxonomy" id="1404360"/>
    <lineage>
        <taxon>Bacteria</taxon>
        <taxon>Bacillati</taxon>
        <taxon>Actinomycetota</taxon>
        <taxon>Thermoleophilia</taxon>
        <taxon>Solirubrobacterales</taxon>
        <taxon>Solirubrobacteraceae</taxon>
        <taxon>Solirubrobacter</taxon>
    </lineage>
</organism>
<gene>
    <name evidence="1" type="ORF">OJ997_34330</name>
</gene>
<evidence type="ECO:0000313" key="1">
    <source>
        <dbReference type="EMBL" id="MDA0185435.1"/>
    </source>
</evidence>